<dbReference type="InterPro" id="IPR001207">
    <property type="entry name" value="Transposase_mutator"/>
</dbReference>
<dbReference type="Pfam" id="PF00872">
    <property type="entry name" value="Transposase_mut"/>
    <property type="match status" value="1"/>
</dbReference>
<dbReference type="EMBL" id="JAPDPJ010000089">
    <property type="protein sequence ID" value="MCW3789217.1"/>
    <property type="molecule type" value="Genomic_DNA"/>
</dbReference>
<dbReference type="AlphaFoldDB" id="A0AAE3M926"/>
<evidence type="ECO:0000256" key="6">
    <source>
        <dbReference type="RuleBase" id="RU365089"/>
    </source>
</evidence>
<protein>
    <recommendedName>
        <fullName evidence="6">Mutator family transposase</fullName>
    </recommendedName>
</protein>
<evidence type="ECO:0000256" key="1">
    <source>
        <dbReference type="ARBA" id="ARBA00002190"/>
    </source>
</evidence>
<comment type="caution">
    <text evidence="8">The sequence shown here is derived from an EMBL/GenBank/DDBJ whole genome shotgun (WGS) entry which is preliminary data.</text>
</comment>
<reference evidence="8" key="1">
    <citation type="submission" date="2022-10" db="EMBL/GenBank/DDBJ databases">
        <authorList>
            <person name="Yu W.X."/>
        </authorList>
    </citation>
    <scope>NUCLEOTIDE SEQUENCE</scope>
    <source>
        <strain evidence="8">AAT</strain>
    </source>
</reference>
<dbReference type="PANTHER" id="PTHR33217:SF8">
    <property type="entry name" value="MUTATOR FAMILY TRANSPOSASE"/>
    <property type="match status" value="1"/>
</dbReference>
<keyword evidence="5 6" id="KW-0233">DNA recombination</keyword>
<dbReference type="PANTHER" id="PTHR33217">
    <property type="entry name" value="TRANSPOSASE FOR INSERTION SEQUENCE ELEMENT IS1081"/>
    <property type="match status" value="1"/>
</dbReference>
<comment type="function">
    <text evidence="1 6">Required for the transposition of the insertion element.</text>
</comment>
<accession>A0AAE3M926</accession>
<dbReference type="GO" id="GO:0004803">
    <property type="term" value="F:transposase activity"/>
    <property type="evidence" value="ECO:0007669"/>
    <property type="project" value="UniProtKB-UniRule"/>
</dbReference>
<proteinExistence type="inferred from homology"/>
<feature type="region of interest" description="Disordered" evidence="7">
    <location>
        <begin position="72"/>
        <end position="91"/>
    </location>
</feature>
<name>A0AAE3M926_9BACT</name>
<evidence type="ECO:0000256" key="7">
    <source>
        <dbReference type="SAM" id="MobiDB-lite"/>
    </source>
</evidence>
<dbReference type="GO" id="GO:0006313">
    <property type="term" value="P:DNA transposition"/>
    <property type="evidence" value="ECO:0007669"/>
    <property type="project" value="UniProtKB-UniRule"/>
</dbReference>
<keyword evidence="3 6" id="KW-0815">Transposition</keyword>
<evidence type="ECO:0000313" key="8">
    <source>
        <dbReference type="EMBL" id="MCW3789217.1"/>
    </source>
</evidence>
<evidence type="ECO:0000313" key="9">
    <source>
        <dbReference type="Proteomes" id="UP001209229"/>
    </source>
</evidence>
<sequence>MKKEDLLNSDFLKHFKNGEELNDFLHQLQKSGVEQILEGELDAHVGYEKHATSDSGNARNGHTSKKIRTMYGELQIKVPRDRQGTYNPMIQ</sequence>
<gene>
    <name evidence="8" type="ORF">OM075_22325</name>
</gene>
<dbReference type="RefSeq" id="WP_301192773.1">
    <property type="nucleotide sequence ID" value="NZ_JAPDPJ010000089.1"/>
</dbReference>
<keyword evidence="4 6" id="KW-0238">DNA-binding</keyword>
<evidence type="ECO:0000256" key="5">
    <source>
        <dbReference type="ARBA" id="ARBA00023172"/>
    </source>
</evidence>
<feature type="region of interest" description="Disordered" evidence="7">
    <location>
        <begin position="48"/>
        <end position="67"/>
    </location>
</feature>
<evidence type="ECO:0000256" key="3">
    <source>
        <dbReference type="ARBA" id="ARBA00022578"/>
    </source>
</evidence>
<comment type="similarity">
    <text evidence="2 6">Belongs to the transposase mutator family.</text>
</comment>
<dbReference type="GO" id="GO:0003677">
    <property type="term" value="F:DNA binding"/>
    <property type="evidence" value="ECO:0007669"/>
    <property type="project" value="UniProtKB-UniRule"/>
</dbReference>
<organism evidence="8 9">
    <name type="scientific">Plebeiibacterium sediminum</name>
    <dbReference type="NCBI Taxonomy" id="2992112"/>
    <lineage>
        <taxon>Bacteria</taxon>
        <taxon>Pseudomonadati</taxon>
        <taxon>Bacteroidota</taxon>
        <taxon>Bacteroidia</taxon>
        <taxon>Marinilabiliales</taxon>
        <taxon>Marinilabiliaceae</taxon>
        <taxon>Plebeiibacterium</taxon>
    </lineage>
</organism>
<keyword evidence="6" id="KW-0814">Transposable element</keyword>
<evidence type="ECO:0000256" key="4">
    <source>
        <dbReference type="ARBA" id="ARBA00023125"/>
    </source>
</evidence>
<evidence type="ECO:0000256" key="2">
    <source>
        <dbReference type="ARBA" id="ARBA00010961"/>
    </source>
</evidence>
<keyword evidence="9" id="KW-1185">Reference proteome</keyword>
<dbReference type="Proteomes" id="UP001209229">
    <property type="component" value="Unassembled WGS sequence"/>
</dbReference>